<dbReference type="Pfam" id="PF13483">
    <property type="entry name" value="Lactamase_B_3"/>
    <property type="match status" value="1"/>
</dbReference>
<dbReference type="EMBL" id="ACIP02000001">
    <property type="protein sequence ID" value="EEP29183.1"/>
    <property type="molecule type" value="Genomic_DNA"/>
</dbReference>
<dbReference type="HOGENOM" id="CLU_061731_0_0_9"/>
<name>C4G986_9FIRM</name>
<dbReference type="SUPFAM" id="SSF56281">
    <property type="entry name" value="Metallo-hydrolase/oxidoreductase"/>
    <property type="match status" value="1"/>
</dbReference>
<dbReference type="PANTHER" id="PTHR42967">
    <property type="entry name" value="METAL DEPENDENT HYDROLASE"/>
    <property type="match status" value="1"/>
</dbReference>
<keyword evidence="2" id="KW-1185">Reference proteome</keyword>
<dbReference type="PANTHER" id="PTHR42967:SF1">
    <property type="entry name" value="MBL FOLD METALLO-HYDROLASE"/>
    <property type="match status" value="1"/>
</dbReference>
<dbReference type="STRING" id="626523.GCWU000342_00537"/>
<evidence type="ECO:0000313" key="2">
    <source>
        <dbReference type="Proteomes" id="UP000003494"/>
    </source>
</evidence>
<dbReference type="RefSeq" id="WP_006905571.1">
    <property type="nucleotide sequence ID" value="NZ_GG665866.1"/>
</dbReference>
<gene>
    <name evidence="1" type="ORF">GCWU000342_00537</name>
</gene>
<dbReference type="InterPro" id="IPR036866">
    <property type="entry name" value="RibonucZ/Hydroxyglut_hydro"/>
</dbReference>
<reference evidence="1" key="1">
    <citation type="submission" date="2009-04" db="EMBL/GenBank/DDBJ databases">
        <authorList>
            <person name="Weinstock G."/>
            <person name="Sodergren E."/>
            <person name="Clifton S."/>
            <person name="Fulton L."/>
            <person name="Fulton B."/>
            <person name="Courtney L."/>
            <person name="Fronick C."/>
            <person name="Harrison M."/>
            <person name="Strong C."/>
            <person name="Farmer C."/>
            <person name="Delahaunty K."/>
            <person name="Markovic C."/>
            <person name="Hall O."/>
            <person name="Minx P."/>
            <person name="Tomlinson C."/>
            <person name="Mitreva M."/>
            <person name="Nelson J."/>
            <person name="Hou S."/>
            <person name="Wollam A."/>
            <person name="Pepin K.H."/>
            <person name="Johnson M."/>
            <person name="Bhonagiri V."/>
            <person name="Nash W.E."/>
            <person name="Warren W."/>
            <person name="Chinwalla A."/>
            <person name="Mardis E.R."/>
            <person name="Wilson R.K."/>
        </authorList>
    </citation>
    <scope>NUCLEOTIDE SEQUENCE [LARGE SCALE GENOMIC DNA]</scope>
    <source>
        <strain evidence="1">DSM 14600</strain>
    </source>
</reference>
<dbReference type="Proteomes" id="UP000003494">
    <property type="component" value="Unassembled WGS sequence"/>
</dbReference>
<protein>
    <recommendedName>
        <fullName evidence="3">Metallo-beta-lactamase domain-containing protein</fullName>
    </recommendedName>
</protein>
<evidence type="ECO:0008006" key="3">
    <source>
        <dbReference type="Google" id="ProtNLM"/>
    </source>
</evidence>
<organism evidence="1 2">
    <name type="scientific">Shuttleworthella satelles DSM 14600</name>
    <dbReference type="NCBI Taxonomy" id="626523"/>
    <lineage>
        <taxon>Bacteria</taxon>
        <taxon>Bacillati</taxon>
        <taxon>Bacillota</taxon>
        <taxon>Clostridia</taxon>
        <taxon>Lachnospirales</taxon>
        <taxon>Lachnospiraceae</taxon>
        <taxon>Shuttleworthella</taxon>
    </lineage>
</organism>
<proteinExistence type="predicted"/>
<accession>C4G986</accession>
<dbReference type="AlphaFoldDB" id="C4G986"/>
<comment type="caution">
    <text evidence="1">The sequence shown here is derived from an EMBL/GenBank/DDBJ whole genome shotgun (WGS) entry which is preliminary data.</text>
</comment>
<sequence>MIKVTYIQHSSYLVELDHTLLLFDYFPPDALSDRMVFGGKIPAFPQDKKLYVFASHRHRDHWTPEVLAWQKTRHPDISYILSDDIHIPRDLLTRLGHRGDREFKKRIHRVSPVSVYRIDDLVIQTLRSTDEGVAFYIEAEGLHIYHAGDLHWWNWGERGELYCETIGRAYKHEVNRLAGKHIDLAFVVLDPRMKEGFSYGMDYFLEHIDCDLVFPCHLWRDYDLIDRYKRLPQAANFKDKIVDLTQENMIFEIEE</sequence>
<dbReference type="Gene3D" id="3.60.15.10">
    <property type="entry name" value="Ribonuclease Z/Hydroxyacylglutathione hydrolase-like"/>
    <property type="match status" value="1"/>
</dbReference>
<evidence type="ECO:0000313" key="1">
    <source>
        <dbReference type="EMBL" id="EEP29183.1"/>
    </source>
</evidence>
<dbReference type="eggNOG" id="COG2220">
    <property type="taxonomic scope" value="Bacteria"/>
</dbReference>